<feature type="region of interest" description="Disordered" evidence="1">
    <location>
        <begin position="40"/>
        <end position="103"/>
    </location>
</feature>
<comment type="caution">
    <text evidence="2">The sequence shown here is derived from an EMBL/GenBank/DDBJ whole genome shotgun (WGS) entry which is preliminary data.</text>
</comment>
<proteinExistence type="predicted"/>
<name>A0AAV7HSY7_COTGL</name>
<feature type="compositionally biased region" description="Polar residues" evidence="1">
    <location>
        <begin position="44"/>
        <end position="56"/>
    </location>
</feature>
<dbReference type="AlphaFoldDB" id="A0AAV7HSY7"/>
<protein>
    <submittedName>
        <fullName evidence="2">Uncharacterized protein</fullName>
    </submittedName>
</protein>
<evidence type="ECO:0000313" key="2">
    <source>
        <dbReference type="EMBL" id="KAH0547318.1"/>
    </source>
</evidence>
<sequence length="103" mass="11213">MRGILSGVVIAPLIKNPTALPPKSHPGVFRIGETKKARAYPLATRSTPGCSFSSRANVELHGKEKERETSWPGLRVPTTRSKGSENRGKENQNVKDGEGGRYN</sequence>
<keyword evidence="3" id="KW-1185">Reference proteome</keyword>
<dbReference type="Proteomes" id="UP000826195">
    <property type="component" value="Unassembled WGS sequence"/>
</dbReference>
<feature type="compositionally biased region" description="Basic and acidic residues" evidence="1">
    <location>
        <begin position="58"/>
        <end position="69"/>
    </location>
</feature>
<accession>A0AAV7HSY7</accession>
<organism evidence="2 3">
    <name type="scientific">Cotesia glomerata</name>
    <name type="common">Lepidopteran parasitic wasp</name>
    <name type="synonym">Apanteles glomeratus</name>
    <dbReference type="NCBI Taxonomy" id="32391"/>
    <lineage>
        <taxon>Eukaryota</taxon>
        <taxon>Metazoa</taxon>
        <taxon>Ecdysozoa</taxon>
        <taxon>Arthropoda</taxon>
        <taxon>Hexapoda</taxon>
        <taxon>Insecta</taxon>
        <taxon>Pterygota</taxon>
        <taxon>Neoptera</taxon>
        <taxon>Endopterygota</taxon>
        <taxon>Hymenoptera</taxon>
        <taxon>Apocrita</taxon>
        <taxon>Ichneumonoidea</taxon>
        <taxon>Braconidae</taxon>
        <taxon>Microgastrinae</taxon>
        <taxon>Cotesia</taxon>
    </lineage>
</organism>
<evidence type="ECO:0000256" key="1">
    <source>
        <dbReference type="SAM" id="MobiDB-lite"/>
    </source>
</evidence>
<gene>
    <name evidence="2" type="ORF">KQX54_018663</name>
</gene>
<evidence type="ECO:0000313" key="3">
    <source>
        <dbReference type="Proteomes" id="UP000826195"/>
    </source>
</evidence>
<feature type="compositionally biased region" description="Basic and acidic residues" evidence="1">
    <location>
        <begin position="82"/>
        <end position="103"/>
    </location>
</feature>
<reference evidence="2 3" key="1">
    <citation type="journal article" date="2021" name="J. Hered.">
        <title>A chromosome-level genome assembly of the parasitoid wasp, Cotesia glomerata (Hymenoptera: Braconidae).</title>
        <authorList>
            <person name="Pinto B.J."/>
            <person name="Weis J.J."/>
            <person name="Gamble T."/>
            <person name="Ode P.J."/>
            <person name="Paul R."/>
            <person name="Zaspel J.M."/>
        </authorList>
    </citation>
    <scope>NUCLEOTIDE SEQUENCE [LARGE SCALE GENOMIC DNA]</scope>
    <source>
        <strain evidence="2">CgM1</strain>
    </source>
</reference>
<dbReference type="EMBL" id="JAHXZJ010002237">
    <property type="protein sequence ID" value="KAH0547318.1"/>
    <property type="molecule type" value="Genomic_DNA"/>
</dbReference>